<proteinExistence type="predicted"/>
<evidence type="ECO:0000313" key="1">
    <source>
        <dbReference type="EMBL" id="KAK3691467.1"/>
    </source>
</evidence>
<organism evidence="1 2">
    <name type="scientific">Vermiconidia calcicola</name>
    <dbReference type="NCBI Taxonomy" id="1690605"/>
    <lineage>
        <taxon>Eukaryota</taxon>
        <taxon>Fungi</taxon>
        <taxon>Dikarya</taxon>
        <taxon>Ascomycota</taxon>
        <taxon>Pezizomycotina</taxon>
        <taxon>Dothideomycetes</taxon>
        <taxon>Dothideomycetidae</taxon>
        <taxon>Mycosphaerellales</taxon>
        <taxon>Extremaceae</taxon>
        <taxon>Vermiconidia</taxon>
    </lineage>
</organism>
<name>A0ACC3MI73_9PEZI</name>
<keyword evidence="2" id="KW-1185">Reference proteome</keyword>
<accession>A0ACC3MI73</accession>
<comment type="caution">
    <text evidence="1">The sequence shown here is derived from an EMBL/GenBank/DDBJ whole genome shotgun (WGS) entry which is preliminary data.</text>
</comment>
<gene>
    <name evidence="1" type="ORF">LTR37_018664</name>
</gene>
<sequence length="170" mass="19469">MAHDIGIKRKRFQFEESIEVLVGNNEVKFTVPQDLICERSSFFKSACSETWNASKQPIELTDADPQTFSEYLKCVYQSAFSEHGESKPMRCRFRLYILADKLGDLVSANLVMDEIINCSDRISQIPDDLCIDLAMKSTPSNSPLRRLTRDYYVFEADAEKLEGCSEEFVL</sequence>
<reference evidence="1" key="1">
    <citation type="submission" date="2023-07" db="EMBL/GenBank/DDBJ databases">
        <title>Black Yeasts Isolated from many extreme environments.</title>
        <authorList>
            <person name="Coleine C."/>
            <person name="Stajich J.E."/>
            <person name="Selbmann L."/>
        </authorList>
    </citation>
    <scope>NUCLEOTIDE SEQUENCE</scope>
    <source>
        <strain evidence="1">CCFEE 5714</strain>
    </source>
</reference>
<dbReference type="EMBL" id="JAUTXU010000266">
    <property type="protein sequence ID" value="KAK3691467.1"/>
    <property type="molecule type" value="Genomic_DNA"/>
</dbReference>
<protein>
    <submittedName>
        <fullName evidence="1">Uncharacterized protein</fullName>
    </submittedName>
</protein>
<dbReference type="Proteomes" id="UP001281147">
    <property type="component" value="Unassembled WGS sequence"/>
</dbReference>
<evidence type="ECO:0000313" key="2">
    <source>
        <dbReference type="Proteomes" id="UP001281147"/>
    </source>
</evidence>